<proteinExistence type="inferred from homology"/>
<dbReference type="PROSITE" id="PS00086">
    <property type="entry name" value="CYTOCHROME_P450"/>
    <property type="match status" value="1"/>
</dbReference>
<dbReference type="Proteomes" id="UP001383192">
    <property type="component" value="Unassembled WGS sequence"/>
</dbReference>
<keyword evidence="12 15" id="KW-0472">Membrane</keyword>
<evidence type="ECO:0000256" key="9">
    <source>
        <dbReference type="ARBA" id="ARBA00023002"/>
    </source>
</evidence>
<gene>
    <name evidence="16" type="ORF">VNI00_010577</name>
</gene>
<dbReference type="InterPro" id="IPR001128">
    <property type="entry name" value="Cyt_P450"/>
</dbReference>
<keyword evidence="9 14" id="KW-0560">Oxidoreductase</keyword>
<evidence type="ECO:0000256" key="7">
    <source>
        <dbReference type="ARBA" id="ARBA00022723"/>
    </source>
</evidence>
<evidence type="ECO:0000256" key="4">
    <source>
        <dbReference type="ARBA" id="ARBA00010617"/>
    </source>
</evidence>
<evidence type="ECO:0000256" key="10">
    <source>
        <dbReference type="ARBA" id="ARBA00023004"/>
    </source>
</evidence>
<evidence type="ECO:0000256" key="1">
    <source>
        <dbReference type="ARBA" id="ARBA00001971"/>
    </source>
</evidence>
<accession>A0AAW0CJ62</accession>
<comment type="subcellular location">
    <subcellularLocation>
        <location evidence="2">Membrane</location>
    </subcellularLocation>
</comment>
<dbReference type="InterPro" id="IPR002403">
    <property type="entry name" value="Cyt_P450_E_grp-IV"/>
</dbReference>
<protein>
    <recommendedName>
        <fullName evidence="18">Cytochrome P450</fullName>
    </recommendedName>
</protein>
<comment type="similarity">
    <text evidence="4 14">Belongs to the cytochrome P450 family.</text>
</comment>
<comment type="caution">
    <text evidence="16">The sequence shown here is derived from an EMBL/GenBank/DDBJ whole genome shotgun (WGS) entry which is preliminary data.</text>
</comment>
<evidence type="ECO:0000256" key="3">
    <source>
        <dbReference type="ARBA" id="ARBA00004721"/>
    </source>
</evidence>
<dbReference type="GO" id="GO:0004497">
    <property type="term" value="F:monooxygenase activity"/>
    <property type="evidence" value="ECO:0007669"/>
    <property type="project" value="UniProtKB-KW"/>
</dbReference>
<organism evidence="16 17">
    <name type="scientific">Paramarasmius palmivorus</name>
    <dbReference type="NCBI Taxonomy" id="297713"/>
    <lineage>
        <taxon>Eukaryota</taxon>
        <taxon>Fungi</taxon>
        <taxon>Dikarya</taxon>
        <taxon>Basidiomycota</taxon>
        <taxon>Agaricomycotina</taxon>
        <taxon>Agaricomycetes</taxon>
        <taxon>Agaricomycetidae</taxon>
        <taxon>Agaricales</taxon>
        <taxon>Marasmiineae</taxon>
        <taxon>Marasmiaceae</taxon>
        <taxon>Paramarasmius</taxon>
    </lineage>
</organism>
<dbReference type="CDD" id="cd11069">
    <property type="entry name" value="CYP_FUM15-like"/>
    <property type="match status" value="1"/>
</dbReference>
<keyword evidence="7 13" id="KW-0479">Metal-binding</keyword>
<dbReference type="GO" id="GO:0016020">
    <property type="term" value="C:membrane"/>
    <property type="evidence" value="ECO:0007669"/>
    <property type="project" value="UniProtKB-SubCell"/>
</dbReference>
<evidence type="ECO:0000313" key="17">
    <source>
        <dbReference type="Proteomes" id="UP001383192"/>
    </source>
</evidence>
<evidence type="ECO:0000256" key="11">
    <source>
        <dbReference type="ARBA" id="ARBA00023033"/>
    </source>
</evidence>
<dbReference type="PANTHER" id="PTHR24305">
    <property type="entry name" value="CYTOCHROME P450"/>
    <property type="match status" value="1"/>
</dbReference>
<dbReference type="SUPFAM" id="SSF48264">
    <property type="entry name" value="Cytochrome P450"/>
    <property type="match status" value="1"/>
</dbReference>
<feature type="binding site" description="axial binding residue" evidence="13">
    <location>
        <position position="478"/>
    </location>
    <ligand>
        <name>heme</name>
        <dbReference type="ChEBI" id="CHEBI:30413"/>
    </ligand>
    <ligandPart>
        <name>Fe</name>
        <dbReference type="ChEBI" id="CHEBI:18248"/>
    </ligandPart>
</feature>
<evidence type="ECO:0000256" key="15">
    <source>
        <dbReference type="SAM" id="Phobius"/>
    </source>
</evidence>
<dbReference type="GO" id="GO:0005506">
    <property type="term" value="F:iron ion binding"/>
    <property type="evidence" value="ECO:0007669"/>
    <property type="project" value="InterPro"/>
</dbReference>
<dbReference type="PRINTS" id="PR00385">
    <property type="entry name" value="P450"/>
</dbReference>
<evidence type="ECO:0000256" key="14">
    <source>
        <dbReference type="RuleBase" id="RU000461"/>
    </source>
</evidence>
<reference evidence="16 17" key="1">
    <citation type="submission" date="2024-01" db="EMBL/GenBank/DDBJ databases">
        <title>A draft genome for a cacao thread blight-causing isolate of Paramarasmius palmivorus.</title>
        <authorList>
            <person name="Baruah I.K."/>
            <person name="Bukari Y."/>
            <person name="Amoako-Attah I."/>
            <person name="Meinhardt L.W."/>
            <person name="Bailey B.A."/>
            <person name="Cohen S.P."/>
        </authorList>
    </citation>
    <scope>NUCLEOTIDE SEQUENCE [LARGE SCALE GENOMIC DNA]</scope>
    <source>
        <strain evidence="16 17">GH-12</strain>
    </source>
</reference>
<evidence type="ECO:0008006" key="18">
    <source>
        <dbReference type="Google" id="ProtNLM"/>
    </source>
</evidence>
<dbReference type="InterPro" id="IPR017972">
    <property type="entry name" value="Cyt_P450_CS"/>
</dbReference>
<dbReference type="Pfam" id="PF00067">
    <property type="entry name" value="p450"/>
    <property type="match status" value="1"/>
</dbReference>
<dbReference type="GO" id="GO:0016705">
    <property type="term" value="F:oxidoreductase activity, acting on paired donors, with incorporation or reduction of molecular oxygen"/>
    <property type="evidence" value="ECO:0007669"/>
    <property type="project" value="InterPro"/>
</dbReference>
<comment type="cofactor">
    <cofactor evidence="1 13">
        <name>heme</name>
        <dbReference type="ChEBI" id="CHEBI:30413"/>
    </cofactor>
</comment>
<evidence type="ECO:0000256" key="13">
    <source>
        <dbReference type="PIRSR" id="PIRSR602403-1"/>
    </source>
</evidence>
<evidence type="ECO:0000256" key="12">
    <source>
        <dbReference type="ARBA" id="ARBA00023136"/>
    </source>
</evidence>
<keyword evidence="8 15" id="KW-1133">Transmembrane helix</keyword>
<evidence type="ECO:0000256" key="8">
    <source>
        <dbReference type="ARBA" id="ARBA00022989"/>
    </source>
</evidence>
<keyword evidence="6 15" id="KW-0812">Transmembrane</keyword>
<dbReference type="PRINTS" id="PR00465">
    <property type="entry name" value="EP450IV"/>
</dbReference>
<dbReference type="EMBL" id="JAYKXP010000043">
    <property type="protein sequence ID" value="KAK7038693.1"/>
    <property type="molecule type" value="Genomic_DNA"/>
</dbReference>
<sequence>MSPLQDLDRFQALWIGGLLIVAYVLIPIVSRHIRNRKILNVIPGPSTSSWWKGHFKEAFGTDGWAFQNLLKDKYGSTATFLSLFGEKILYTYDPKALHHMLVKDMNNFEEQPAFLDTNRLAFGDGLLATVGEHHRKQRKLLNPVFSTAHMRDMVPIFNGVVRQLRSTLAKKVQNGPQEVDMLSWLGRTALELVGQSGLGYSFDTLADEECAHPYSKALKEFMPFVTRQFFLRAFVVPWAIKIGTPKFRRFVVQYLLPFDAIQRGRAISDYMWGLSSEIYEAKKRALERGDEDVVEQVGRGKDILSALINENMKAESEDKLSESELIAQSALSRTLYLLASNPLVQTRLRKELAAALQENDGDLAYDQLMSLPYLEAVCRETLRLHPPLTRLFRTSLQDAVVPLSKPLPNGMTEIHVPAGANIYVSVLNANRNPDIWGEDAMEWKPERWLESLPKSVTEAKMPGVYSHMMTFNAGGRSCIGFKFAQLEMKVVLAQLVSTFEFTLPKDKEIVWQYMEITSPATIVEGKEEKSPKLPLQISLLERM</sequence>
<name>A0AAW0CJ62_9AGAR</name>
<evidence type="ECO:0000313" key="16">
    <source>
        <dbReference type="EMBL" id="KAK7038693.1"/>
    </source>
</evidence>
<dbReference type="InterPro" id="IPR050121">
    <property type="entry name" value="Cytochrome_P450_monoxygenase"/>
</dbReference>
<comment type="pathway">
    <text evidence="3">Secondary metabolite biosynthesis; terpenoid biosynthesis.</text>
</comment>
<dbReference type="InterPro" id="IPR036396">
    <property type="entry name" value="Cyt_P450_sf"/>
</dbReference>
<keyword evidence="17" id="KW-1185">Reference proteome</keyword>
<keyword evidence="5 13" id="KW-0349">Heme</keyword>
<dbReference type="PANTHER" id="PTHR24305:SF166">
    <property type="entry name" value="CYTOCHROME P450 12A4, MITOCHONDRIAL-RELATED"/>
    <property type="match status" value="1"/>
</dbReference>
<keyword evidence="11 14" id="KW-0503">Monooxygenase</keyword>
<dbReference type="GO" id="GO:0020037">
    <property type="term" value="F:heme binding"/>
    <property type="evidence" value="ECO:0007669"/>
    <property type="project" value="InterPro"/>
</dbReference>
<evidence type="ECO:0000256" key="6">
    <source>
        <dbReference type="ARBA" id="ARBA00022692"/>
    </source>
</evidence>
<evidence type="ECO:0000256" key="2">
    <source>
        <dbReference type="ARBA" id="ARBA00004370"/>
    </source>
</evidence>
<evidence type="ECO:0000256" key="5">
    <source>
        <dbReference type="ARBA" id="ARBA00022617"/>
    </source>
</evidence>
<dbReference type="AlphaFoldDB" id="A0AAW0CJ62"/>
<dbReference type="Gene3D" id="1.10.630.10">
    <property type="entry name" value="Cytochrome P450"/>
    <property type="match status" value="1"/>
</dbReference>
<keyword evidence="10 13" id="KW-0408">Iron</keyword>
<feature type="transmembrane region" description="Helical" evidence="15">
    <location>
        <begin position="12"/>
        <end position="29"/>
    </location>
</feature>